<dbReference type="Gene3D" id="3.40.50.1820">
    <property type="entry name" value="alpha/beta hydrolase"/>
    <property type="match status" value="1"/>
</dbReference>
<dbReference type="Pfam" id="PF00326">
    <property type="entry name" value="Peptidase_S9"/>
    <property type="match status" value="1"/>
</dbReference>
<reference evidence="3" key="1">
    <citation type="journal article" date="2021" name="PeerJ">
        <title>Extensive microbial diversity within the chicken gut microbiome revealed by metagenomics and culture.</title>
        <authorList>
            <person name="Gilroy R."/>
            <person name="Ravi A."/>
            <person name="Getino M."/>
            <person name="Pursley I."/>
            <person name="Horton D.L."/>
            <person name="Alikhan N.F."/>
            <person name="Baker D."/>
            <person name="Gharbi K."/>
            <person name="Hall N."/>
            <person name="Watson M."/>
            <person name="Adriaenssens E.M."/>
            <person name="Foster-Nyarko E."/>
            <person name="Jarju S."/>
            <person name="Secka A."/>
            <person name="Antonio M."/>
            <person name="Oren A."/>
            <person name="Chaudhuri R.R."/>
            <person name="La Ragione R."/>
            <person name="Hildebrand F."/>
            <person name="Pallen M.J."/>
        </authorList>
    </citation>
    <scope>NUCLEOTIDE SEQUENCE</scope>
    <source>
        <strain evidence="3">ChiHjej8B7-3636</strain>
    </source>
</reference>
<proteinExistence type="predicted"/>
<dbReference type="SUPFAM" id="SSF53474">
    <property type="entry name" value="alpha/beta-Hydrolases"/>
    <property type="match status" value="1"/>
</dbReference>
<dbReference type="InterPro" id="IPR001375">
    <property type="entry name" value="Peptidase_S9_cat"/>
</dbReference>
<evidence type="ECO:0000256" key="1">
    <source>
        <dbReference type="SAM" id="Phobius"/>
    </source>
</evidence>
<dbReference type="PANTHER" id="PTHR43358:SF4">
    <property type="entry name" value="ALPHA_BETA HYDROLASE FOLD-1 DOMAIN-CONTAINING PROTEIN"/>
    <property type="match status" value="1"/>
</dbReference>
<organism evidence="3 4">
    <name type="scientific">Candidatus Microbacterium stercoravium</name>
    <dbReference type="NCBI Taxonomy" id="2838697"/>
    <lineage>
        <taxon>Bacteria</taxon>
        <taxon>Bacillati</taxon>
        <taxon>Actinomycetota</taxon>
        <taxon>Actinomycetes</taxon>
        <taxon>Micrococcales</taxon>
        <taxon>Microbacteriaceae</taxon>
        <taxon>Microbacterium</taxon>
    </lineage>
</organism>
<feature type="domain" description="Peptidase S9 prolyl oligopeptidase catalytic" evidence="2">
    <location>
        <begin position="187"/>
        <end position="392"/>
    </location>
</feature>
<dbReference type="AlphaFoldDB" id="A0A9D2H489"/>
<dbReference type="GO" id="GO:0006508">
    <property type="term" value="P:proteolysis"/>
    <property type="evidence" value="ECO:0007669"/>
    <property type="project" value="InterPro"/>
</dbReference>
<comment type="caution">
    <text evidence="3">The sequence shown here is derived from an EMBL/GenBank/DDBJ whole genome shotgun (WGS) entry which is preliminary data.</text>
</comment>
<keyword evidence="3" id="KW-0378">Hydrolase</keyword>
<dbReference type="PANTHER" id="PTHR43358">
    <property type="entry name" value="ALPHA/BETA-HYDROLASE"/>
    <property type="match status" value="1"/>
</dbReference>
<evidence type="ECO:0000313" key="4">
    <source>
        <dbReference type="Proteomes" id="UP000824220"/>
    </source>
</evidence>
<protein>
    <submittedName>
        <fullName evidence="3">Alpha/beta fold hydrolase</fullName>
    </submittedName>
</protein>
<sequence>MVRGSRRAARAKAGLLEAVGAAAALSAGIVIGGTALSFAIARKVVTPATKRLADVEILDIDRRAQTITLARTPDTVLPGRYGLFVHGARDYLKIGSVLSEAEGSVTRKLLTHVGPGQHLAAAATFSGWYFVHPDELHIPYENVVVDAPVGPCPAWLFPAPDGGDASTWMIGVHGRGTTRSEVLRAAPVFRDAGVTSLIVSYRNDGEAGRSSSGRYGLGATEWRDIEAAIRFARSRGAERIVLMGWSMGGAIALQTVLNTAYAHLIDSVILESPVVDWRTVLDFQARALRVPFPVTHIVRRQLTLPRWSRAVRSGNAISLNDLDIVSRAQELAHPILLMHSDDDGFVPSEASHLLAEARPDLVRLVSYSEARHTKLWNYDEARWRRHILAWLRDRGLGADVS</sequence>
<keyword evidence="1" id="KW-1133">Transmembrane helix</keyword>
<dbReference type="InterPro" id="IPR052920">
    <property type="entry name" value="DNA-binding_regulatory"/>
</dbReference>
<feature type="transmembrane region" description="Helical" evidence="1">
    <location>
        <begin position="21"/>
        <end position="41"/>
    </location>
</feature>
<dbReference type="GO" id="GO:0008236">
    <property type="term" value="F:serine-type peptidase activity"/>
    <property type="evidence" value="ECO:0007669"/>
    <property type="project" value="InterPro"/>
</dbReference>
<accession>A0A9D2H489</accession>
<dbReference type="EMBL" id="DXAM01000026">
    <property type="protein sequence ID" value="HJA03594.1"/>
    <property type="molecule type" value="Genomic_DNA"/>
</dbReference>
<dbReference type="Proteomes" id="UP000824220">
    <property type="component" value="Unassembled WGS sequence"/>
</dbReference>
<dbReference type="InterPro" id="IPR029058">
    <property type="entry name" value="AB_hydrolase_fold"/>
</dbReference>
<evidence type="ECO:0000313" key="3">
    <source>
        <dbReference type="EMBL" id="HJA03594.1"/>
    </source>
</evidence>
<keyword evidence="1" id="KW-0812">Transmembrane</keyword>
<keyword evidence="1" id="KW-0472">Membrane</keyword>
<name>A0A9D2H489_9MICO</name>
<evidence type="ECO:0000259" key="2">
    <source>
        <dbReference type="Pfam" id="PF00326"/>
    </source>
</evidence>
<gene>
    <name evidence="3" type="ORF">H9800_01855</name>
</gene>
<reference evidence="3" key="2">
    <citation type="submission" date="2021-04" db="EMBL/GenBank/DDBJ databases">
        <authorList>
            <person name="Gilroy R."/>
        </authorList>
    </citation>
    <scope>NUCLEOTIDE SEQUENCE</scope>
    <source>
        <strain evidence="3">ChiHjej8B7-3636</strain>
    </source>
</reference>